<evidence type="ECO:0000256" key="3">
    <source>
        <dbReference type="PROSITE-ProRule" id="PRU00464"/>
    </source>
</evidence>
<dbReference type="RefSeq" id="WP_046289986.1">
    <property type="nucleotide sequence ID" value="NZ_CP011253.3"/>
</dbReference>
<feature type="active site" description="Tele-AMP-histidine intermediate" evidence="1">
    <location>
        <position position="111"/>
    </location>
</feature>
<dbReference type="Gene3D" id="3.30.428.10">
    <property type="entry name" value="HIT-like"/>
    <property type="match status" value="1"/>
</dbReference>
<evidence type="ECO:0000256" key="1">
    <source>
        <dbReference type="PIRSR" id="PIRSR601310-1"/>
    </source>
</evidence>
<evidence type="ECO:0000256" key="2">
    <source>
        <dbReference type="PIRSR" id="PIRSR601310-3"/>
    </source>
</evidence>
<evidence type="ECO:0000313" key="5">
    <source>
        <dbReference type="EMBL" id="AKC68557.1"/>
    </source>
</evidence>
<name>A0A0E3YA00_9BURK</name>
<dbReference type="SUPFAM" id="SSF54197">
    <property type="entry name" value="HIT-like"/>
    <property type="match status" value="1"/>
</dbReference>
<dbReference type="PANTHER" id="PTHR23089">
    <property type="entry name" value="HISTIDINE TRIAD HIT PROTEIN"/>
    <property type="match status" value="1"/>
</dbReference>
<dbReference type="OrthoDB" id="9784774at2"/>
<dbReference type="AlphaFoldDB" id="A0A0E3YA00"/>
<dbReference type="KEGG" id="pox:MB84_02470"/>
<dbReference type="PROSITE" id="PS51084">
    <property type="entry name" value="HIT_2"/>
    <property type="match status" value="1"/>
</dbReference>
<keyword evidence="6" id="KW-1185">Reference proteome</keyword>
<dbReference type="Proteomes" id="UP000035050">
    <property type="component" value="Chromosome"/>
</dbReference>
<feature type="domain" description="HIT" evidence="4">
    <location>
        <begin position="7"/>
        <end position="124"/>
    </location>
</feature>
<dbReference type="GO" id="GO:0003824">
    <property type="term" value="F:catalytic activity"/>
    <property type="evidence" value="ECO:0007669"/>
    <property type="project" value="InterPro"/>
</dbReference>
<dbReference type="PRINTS" id="PR00332">
    <property type="entry name" value="HISTRIAD"/>
</dbReference>
<dbReference type="Pfam" id="PF11969">
    <property type="entry name" value="DcpS_C"/>
    <property type="match status" value="1"/>
</dbReference>
<dbReference type="HOGENOM" id="CLU_056776_8_1_4"/>
<organism evidence="5 6">
    <name type="scientific">Pandoraea oxalativorans</name>
    <dbReference type="NCBI Taxonomy" id="573737"/>
    <lineage>
        <taxon>Bacteria</taxon>
        <taxon>Pseudomonadati</taxon>
        <taxon>Pseudomonadota</taxon>
        <taxon>Betaproteobacteria</taxon>
        <taxon>Burkholderiales</taxon>
        <taxon>Burkholderiaceae</taxon>
        <taxon>Pandoraea</taxon>
    </lineage>
</organism>
<dbReference type="PATRIC" id="fig|573737.6.peg.1273"/>
<accession>A0A0E3YA00</accession>
<dbReference type="InterPro" id="IPR019808">
    <property type="entry name" value="Histidine_triad_CS"/>
</dbReference>
<gene>
    <name evidence="5" type="ORF">MB84_02470</name>
</gene>
<proteinExistence type="predicted"/>
<dbReference type="EMBL" id="CP011253">
    <property type="protein sequence ID" value="AKC68557.1"/>
    <property type="molecule type" value="Genomic_DNA"/>
</dbReference>
<reference evidence="5" key="1">
    <citation type="submission" date="2016-06" db="EMBL/GenBank/DDBJ databases">
        <title>Pandoraea oxalativorans DSM 23570 Genome Sequencing.</title>
        <authorList>
            <person name="Ee R."/>
            <person name="Lim Y.-L."/>
            <person name="Yong D."/>
            <person name="Yin W.-F."/>
            <person name="Chan K.-G."/>
        </authorList>
    </citation>
    <scope>NUCLEOTIDE SEQUENCE</scope>
    <source>
        <strain evidence="5">DSM 23570</strain>
    </source>
</reference>
<dbReference type="CDD" id="cd01276">
    <property type="entry name" value="PKCI_related"/>
    <property type="match status" value="1"/>
</dbReference>
<feature type="short sequence motif" description="Histidine triad motif" evidence="2 3">
    <location>
        <begin position="109"/>
        <end position="113"/>
    </location>
</feature>
<evidence type="ECO:0000259" key="4">
    <source>
        <dbReference type="PROSITE" id="PS51084"/>
    </source>
</evidence>
<dbReference type="PROSITE" id="PS00892">
    <property type="entry name" value="HIT_1"/>
    <property type="match status" value="1"/>
</dbReference>
<sequence>MTHDNCIFCKIVAGQIPSAQVYSDDDVVVFKDINPAADLHLLMVPRKHIATLQDCQPEDQALLGKMMLLAPKLAREQGYAFDGDATNIDGNGFRVVMNTGPGGGQEVYHLHMHILAGPRPWKRM</sequence>
<dbReference type="InterPro" id="IPR036265">
    <property type="entry name" value="HIT-like_sf"/>
</dbReference>
<dbReference type="InterPro" id="IPR001310">
    <property type="entry name" value="Histidine_triad_HIT"/>
</dbReference>
<evidence type="ECO:0000313" key="6">
    <source>
        <dbReference type="Proteomes" id="UP000035050"/>
    </source>
</evidence>
<protein>
    <submittedName>
        <fullName evidence="5">Histidine triad nucleotide-binding protein</fullName>
    </submittedName>
</protein>
<dbReference type="InterPro" id="IPR011146">
    <property type="entry name" value="HIT-like"/>
</dbReference>